<dbReference type="Proteomes" id="UP000003824">
    <property type="component" value="Unassembled WGS sequence"/>
</dbReference>
<evidence type="ECO:0000313" key="2">
    <source>
        <dbReference type="EMBL" id="EFE68251.2"/>
    </source>
</evidence>
<dbReference type="eggNOG" id="ENOG5032A95">
    <property type="taxonomic scope" value="Bacteria"/>
</dbReference>
<name>D5ZPJ5_STRV1</name>
<dbReference type="InterPro" id="IPR043761">
    <property type="entry name" value="DUF5707"/>
</dbReference>
<organism evidence="2 3">
    <name type="scientific">Streptomyces viridosporus (strain ATCC 14672 / DSM 40746 / JCM 4963 / KCTC 9882 / NRRL B-12104 / FH 1290)</name>
    <name type="common">Streptomyces ghanaensis</name>
    <dbReference type="NCBI Taxonomy" id="566461"/>
    <lineage>
        <taxon>Bacteria</taxon>
        <taxon>Bacillati</taxon>
        <taxon>Actinomycetota</taxon>
        <taxon>Actinomycetes</taxon>
        <taxon>Kitasatosporales</taxon>
        <taxon>Streptomycetaceae</taxon>
        <taxon>Streptomyces</taxon>
    </lineage>
</organism>
<sequence length="257" mass="26163">MSRPAPAGGGFRSLTWVADAGGGRPGRPSPPPVIPGDHPAVRGPGRALGPSLDRIGKAAGQRLRPAVSSPCSAGVAAPSVHRVHSVRSVRSVSRAPRARSHTNPGGSPMSQRALVSSLIGVAVVGGATAGGIAMASTGTEPALENGSARYTAPSGDRAGSLTFTVDATDDSGVKDVKVVAWPARSKLDPTEEEMRHVEYATCRSTSDAASRCTYTLKVTRAEAAELTPGTWYVSALMTAEDGDTAFAPHAAGFDVTG</sequence>
<protein>
    <submittedName>
        <fullName evidence="2">Predicted protein</fullName>
    </submittedName>
</protein>
<accession>D5ZPJ5</accession>
<evidence type="ECO:0000313" key="3">
    <source>
        <dbReference type="Proteomes" id="UP000003824"/>
    </source>
</evidence>
<feature type="region of interest" description="Disordered" evidence="1">
    <location>
        <begin position="78"/>
        <end position="110"/>
    </location>
</feature>
<dbReference type="Pfam" id="PF18968">
    <property type="entry name" value="DUF5707"/>
    <property type="match status" value="1"/>
</dbReference>
<evidence type="ECO:0000256" key="1">
    <source>
        <dbReference type="SAM" id="MobiDB-lite"/>
    </source>
</evidence>
<proteinExistence type="predicted"/>
<feature type="region of interest" description="Disordered" evidence="1">
    <location>
        <begin position="1"/>
        <end position="50"/>
    </location>
</feature>
<gene>
    <name evidence="2" type="ORF">SSFG_03496</name>
</gene>
<reference evidence="3" key="1">
    <citation type="submission" date="2008-12" db="EMBL/GenBank/DDBJ databases">
        <title>Annotation of Streptomyces ghanaensis ATCC 14672.</title>
        <authorList>
            <consortium name="The Broad Institute Genome Sequencing Platform"/>
            <consortium name="Broad Institute Microbial Sequencing Center"/>
            <person name="Fischbach M."/>
            <person name="Ward D."/>
            <person name="Young S."/>
            <person name="Kodira C.D."/>
            <person name="Zeng Q."/>
            <person name="Koehrsen M."/>
            <person name="Godfrey P."/>
            <person name="Alvarado L."/>
            <person name="Berlin A.M."/>
            <person name="Borenstein D."/>
            <person name="Chen Z."/>
            <person name="Engels R."/>
            <person name="Freedman E."/>
            <person name="Gellesch M."/>
            <person name="Goldberg J."/>
            <person name="Griggs A."/>
            <person name="Gujja S."/>
            <person name="Heiman D.I."/>
            <person name="Hepburn T.A."/>
            <person name="Howarth C."/>
            <person name="Jen D."/>
            <person name="Larson L."/>
            <person name="Lewis B."/>
            <person name="Mehta T."/>
            <person name="Park D."/>
            <person name="Pearson M."/>
            <person name="Roberts A."/>
            <person name="Saif S."/>
            <person name="Shea T.D."/>
            <person name="Shenoy N."/>
            <person name="Sisk P."/>
            <person name="Stolte C."/>
            <person name="Sykes S.N."/>
            <person name="Walk T."/>
            <person name="White J."/>
            <person name="Yandava C."/>
            <person name="Straight P."/>
            <person name="Clardy J."/>
            <person name="Hung D."/>
            <person name="Kolter R."/>
            <person name="Mekalanos J."/>
            <person name="Walker S."/>
            <person name="Walsh C.T."/>
            <person name="Wieland B.L.C."/>
            <person name="Ilzarbe M."/>
            <person name="Galagan J."/>
            <person name="Nusbaum C."/>
            <person name="Birren B."/>
        </authorList>
    </citation>
    <scope>NUCLEOTIDE SEQUENCE [LARGE SCALE GENOMIC DNA]</scope>
    <source>
        <strain evidence="3">ATCC 14672 / DSM 40746 / JCM 4963 / KCTC 9882 / NRRL B-12104 / FH 1290</strain>
    </source>
</reference>
<dbReference type="EMBL" id="DS999641">
    <property type="protein sequence ID" value="EFE68251.2"/>
    <property type="molecule type" value="Genomic_DNA"/>
</dbReference>
<dbReference type="AlphaFoldDB" id="D5ZPJ5"/>